<reference evidence="1" key="1">
    <citation type="submission" date="2024-04" db="EMBL/GenBank/DDBJ databases">
        <authorList>
            <consortium name="Molecular Ecology Group"/>
        </authorList>
    </citation>
    <scope>NUCLEOTIDE SEQUENCE</scope>
</reference>
<name>A0AAV2NLJ9_9HYME</name>
<proteinExistence type="predicted"/>
<dbReference type="Proteomes" id="UP001497644">
    <property type="component" value="Chromosome 2"/>
</dbReference>
<sequence length="139" mass="15651">MSVAISACLAFSERYRYPHACRQTASNPRFFSFMFQSPPRGQVSNKFVTLHPGIRGRLMPPGTDVNYQRFTDLDGLGSTKPRYVEVVTREKNYGENDQKRSLLPGGLPHRRFLCLHCAVLTSLLVRTLSNVDAALTTCQ</sequence>
<accession>A0AAV2NLJ9</accession>
<protein>
    <submittedName>
        <fullName evidence="1">Uncharacterized protein</fullName>
    </submittedName>
</protein>
<dbReference type="EMBL" id="OZ034825">
    <property type="protein sequence ID" value="CAL1680585.1"/>
    <property type="molecule type" value="Genomic_DNA"/>
</dbReference>
<keyword evidence="2" id="KW-1185">Reference proteome</keyword>
<dbReference type="AlphaFoldDB" id="A0AAV2NLJ9"/>
<organism evidence="1 2">
    <name type="scientific">Lasius platythorax</name>
    <dbReference type="NCBI Taxonomy" id="488582"/>
    <lineage>
        <taxon>Eukaryota</taxon>
        <taxon>Metazoa</taxon>
        <taxon>Ecdysozoa</taxon>
        <taxon>Arthropoda</taxon>
        <taxon>Hexapoda</taxon>
        <taxon>Insecta</taxon>
        <taxon>Pterygota</taxon>
        <taxon>Neoptera</taxon>
        <taxon>Endopterygota</taxon>
        <taxon>Hymenoptera</taxon>
        <taxon>Apocrita</taxon>
        <taxon>Aculeata</taxon>
        <taxon>Formicoidea</taxon>
        <taxon>Formicidae</taxon>
        <taxon>Formicinae</taxon>
        <taxon>Lasius</taxon>
        <taxon>Lasius</taxon>
    </lineage>
</organism>
<evidence type="ECO:0000313" key="2">
    <source>
        <dbReference type="Proteomes" id="UP001497644"/>
    </source>
</evidence>
<evidence type="ECO:0000313" key="1">
    <source>
        <dbReference type="EMBL" id="CAL1680585.1"/>
    </source>
</evidence>
<gene>
    <name evidence="1" type="ORF">LPLAT_LOCUS6581</name>
</gene>